<evidence type="ECO:0000313" key="3">
    <source>
        <dbReference type="EMBL" id="TCC00314.1"/>
    </source>
</evidence>
<name>A0A4R0GUF6_9ACTN</name>
<proteinExistence type="predicted"/>
<sequence length="171" mass="18324">MDSGTDATLPQGDPRLLDHPVARQLLASTELARVAYVAPDGTPRVLPMMFHATDDEVVFCTFGGARKIAHLRARPQVAVTIDAAGPPPLVLLLRGPVTVTDVDGIAPEYLAAHHRYGGEQAVAAIRAELDGPGLVMARIALRPTWVGVLDFVTRFPRGITTAEDFARIGRD</sequence>
<dbReference type="OrthoDB" id="156845at2"/>
<keyword evidence="1" id="KW-0560">Oxidoreductase</keyword>
<evidence type="ECO:0000256" key="1">
    <source>
        <dbReference type="ARBA" id="ARBA00023002"/>
    </source>
</evidence>
<comment type="caution">
    <text evidence="3">The sequence shown here is derived from an EMBL/GenBank/DDBJ whole genome shotgun (WGS) entry which is preliminary data.</text>
</comment>
<dbReference type="GO" id="GO:0016627">
    <property type="term" value="F:oxidoreductase activity, acting on the CH-CH group of donors"/>
    <property type="evidence" value="ECO:0007669"/>
    <property type="project" value="TreeGrafter"/>
</dbReference>
<dbReference type="Gene3D" id="2.30.110.10">
    <property type="entry name" value="Electron Transport, Fmn-binding Protein, Chain A"/>
    <property type="match status" value="1"/>
</dbReference>
<dbReference type="GO" id="GO:0005829">
    <property type="term" value="C:cytosol"/>
    <property type="evidence" value="ECO:0007669"/>
    <property type="project" value="TreeGrafter"/>
</dbReference>
<reference evidence="3 4" key="1">
    <citation type="submission" date="2019-02" db="EMBL/GenBank/DDBJ databases">
        <title>Jishengella sp. nov., isolated from a root of Zingiber montanum.</title>
        <authorList>
            <person name="Kuncharoen N."/>
            <person name="Kudo T."/>
            <person name="Masahiro Y."/>
            <person name="Ohkuma M."/>
            <person name="Tanasupawat S."/>
        </authorList>
    </citation>
    <scope>NUCLEOTIDE SEQUENCE [LARGE SCALE GENOMIC DNA]</scope>
    <source>
        <strain evidence="3 4">PLAI 1-1</strain>
    </source>
</reference>
<gene>
    <name evidence="3" type="ORF">E0H26_01020</name>
</gene>
<evidence type="ECO:0000313" key="4">
    <source>
        <dbReference type="Proteomes" id="UP000292274"/>
    </source>
</evidence>
<dbReference type="Pfam" id="PF01243">
    <property type="entry name" value="PNPOx_N"/>
    <property type="match status" value="1"/>
</dbReference>
<dbReference type="Proteomes" id="UP000292274">
    <property type="component" value="Unassembled WGS sequence"/>
</dbReference>
<evidence type="ECO:0000259" key="2">
    <source>
        <dbReference type="Pfam" id="PF01243"/>
    </source>
</evidence>
<keyword evidence="4" id="KW-1185">Reference proteome</keyword>
<dbReference type="AlphaFoldDB" id="A0A4R0GUF6"/>
<dbReference type="RefSeq" id="WP_131299650.1">
    <property type="nucleotide sequence ID" value="NZ_SJJR01000001.1"/>
</dbReference>
<organism evidence="3 4">
    <name type="scientific">Micromonospora zingiberis</name>
    <dbReference type="NCBI Taxonomy" id="2053011"/>
    <lineage>
        <taxon>Bacteria</taxon>
        <taxon>Bacillati</taxon>
        <taxon>Actinomycetota</taxon>
        <taxon>Actinomycetes</taxon>
        <taxon>Micromonosporales</taxon>
        <taxon>Micromonosporaceae</taxon>
        <taxon>Micromonospora</taxon>
    </lineage>
</organism>
<dbReference type="PANTHER" id="PTHR35176:SF6">
    <property type="entry name" value="HEME OXYGENASE HI_0854-RELATED"/>
    <property type="match status" value="1"/>
</dbReference>
<accession>A0A4R0GUF6</accession>
<dbReference type="SUPFAM" id="SSF50475">
    <property type="entry name" value="FMN-binding split barrel"/>
    <property type="match status" value="1"/>
</dbReference>
<dbReference type="InterPro" id="IPR052019">
    <property type="entry name" value="F420H2_bilvrd_red/Heme_oxyg"/>
</dbReference>
<dbReference type="EMBL" id="SJJR01000001">
    <property type="protein sequence ID" value="TCC00314.1"/>
    <property type="molecule type" value="Genomic_DNA"/>
</dbReference>
<dbReference type="InterPro" id="IPR011576">
    <property type="entry name" value="Pyridox_Oxase_N"/>
</dbReference>
<protein>
    <submittedName>
        <fullName evidence="3">Pyridoxamine 5'-phosphate oxidase</fullName>
    </submittedName>
</protein>
<dbReference type="GO" id="GO:0070967">
    <property type="term" value="F:coenzyme F420 binding"/>
    <property type="evidence" value="ECO:0007669"/>
    <property type="project" value="TreeGrafter"/>
</dbReference>
<feature type="domain" description="Pyridoxamine 5'-phosphate oxidase N-terminal" evidence="2">
    <location>
        <begin position="22"/>
        <end position="120"/>
    </location>
</feature>
<dbReference type="InterPro" id="IPR012349">
    <property type="entry name" value="Split_barrel_FMN-bd"/>
</dbReference>
<dbReference type="PANTHER" id="PTHR35176">
    <property type="entry name" value="HEME OXYGENASE HI_0854-RELATED"/>
    <property type="match status" value="1"/>
</dbReference>